<dbReference type="Proteomes" id="UP001454036">
    <property type="component" value="Unassembled WGS sequence"/>
</dbReference>
<feature type="region of interest" description="Disordered" evidence="1">
    <location>
        <begin position="1"/>
        <end position="32"/>
    </location>
</feature>
<dbReference type="EMBL" id="BAABME010009018">
    <property type="protein sequence ID" value="GAA0174311.1"/>
    <property type="molecule type" value="Genomic_DNA"/>
</dbReference>
<reference evidence="2 3" key="1">
    <citation type="submission" date="2024-01" db="EMBL/GenBank/DDBJ databases">
        <title>The complete chloroplast genome sequence of Lithospermum erythrorhizon: insights into the phylogenetic relationship among Boraginaceae species and the maternal lineages of purple gromwells.</title>
        <authorList>
            <person name="Okada T."/>
            <person name="Watanabe K."/>
        </authorList>
    </citation>
    <scope>NUCLEOTIDE SEQUENCE [LARGE SCALE GENOMIC DNA]</scope>
</reference>
<proteinExistence type="predicted"/>
<evidence type="ECO:0000256" key="1">
    <source>
        <dbReference type="SAM" id="MobiDB-lite"/>
    </source>
</evidence>
<protein>
    <submittedName>
        <fullName evidence="2">Uncharacterized protein</fullName>
    </submittedName>
</protein>
<accession>A0AAV3RF43</accession>
<keyword evidence="3" id="KW-1185">Reference proteome</keyword>
<comment type="caution">
    <text evidence="2">The sequence shown here is derived from an EMBL/GenBank/DDBJ whole genome shotgun (WGS) entry which is preliminary data.</text>
</comment>
<feature type="compositionally biased region" description="Basic and acidic residues" evidence="1">
    <location>
        <begin position="100"/>
        <end position="110"/>
    </location>
</feature>
<feature type="compositionally biased region" description="Polar residues" evidence="1">
    <location>
        <begin position="21"/>
        <end position="31"/>
    </location>
</feature>
<dbReference type="AlphaFoldDB" id="A0AAV3RF43"/>
<feature type="compositionally biased region" description="Basic and acidic residues" evidence="1">
    <location>
        <begin position="1"/>
        <end position="16"/>
    </location>
</feature>
<gene>
    <name evidence="2" type="ORF">LIER_27732</name>
</gene>
<name>A0AAV3RF43_LITER</name>
<evidence type="ECO:0000313" key="3">
    <source>
        <dbReference type="Proteomes" id="UP001454036"/>
    </source>
</evidence>
<feature type="region of interest" description="Disordered" evidence="1">
    <location>
        <begin position="89"/>
        <end position="110"/>
    </location>
</feature>
<sequence length="110" mass="11996">MQRKRTSESQPKEAQEAPRTAQPTHPSTNEEVIQALKGLTLPLTQVEETASTLLKSFVTPVQTPEIEHGMPNPKAYDLLVKAGYDPAKDAGMVKPPPEVTEGKVHGLNEI</sequence>
<organism evidence="2 3">
    <name type="scientific">Lithospermum erythrorhizon</name>
    <name type="common">Purple gromwell</name>
    <name type="synonym">Lithospermum officinale var. erythrorhizon</name>
    <dbReference type="NCBI Taxonomy" id="34254"/>
    <lineage>
        <taxon>Eukaryota</taxon>
        <taxon>Viridiplantae</taxon>
        <taxon>Streptophyta</taxon>
        <taxon>Embryophyta</taxon>
        <taxon>Tracheophyta</taxon>
        <taxon>Spermatophyta</taxon>
        <taxon>Magnoliopsida</taxon>
        <taxon>eudicotyledons</taxon>
        <taxon>Gunneridae</taxon>
        <taxon>Pentapetalae</taxon>
        <taxon>asterids</taxon>
        <taxon>lamiids</taxon>
        <taxon>Boraginales</taxon>
        <taxon>Boraginaceae</taxon>
        <taxon>Boraginoideae</taxon>
        <taxon>Lithospermeae</taxon>
        <taxon>Lithospermum</taxon>
    </lineage>
</organism>
<evidence type="ECO:0000313" key="2">
    <source>
        <dbReference type="EMBL" id="GAA0174311.1"/>
    </source>
</evidence>